<comment type="caution">
    <text evidence="26">The sequence shown here is derived from an EMBL/GenBank/DDBJ whole genome shotgun (WGS) entry which is preliminary data.</text>
</comment>
<dbReference type="GO" id="GO:0004326">
    <property type="term" value="F:tetrahydrofolylpolyglutamate synthase activity"/>
    <property type="evidence" value="ECO:0007669"/>
    <property type="project" value="UniProtKB-EC"/>
</dbReference>
<evidence type="ECO:0000256" key="17">
    <source>
        <dbReference type="ARBA" id="ARBA00030592"/>
    </source>
</evidence>
<evidence type="ECO:0000256" key="7">
    <source>
        <dbReference type="ARBA" id="ARBA00013023"/>
    </source>
</evidence>
<evidence type="ECO:0000256" key="19">
    <source>
        <dbReference type="ARBA" id="ARBA00047493"/>
    </source>
</evidence>
<evidence type="ECO:0000256" key="16">
    <source>
        <dbReference type="ARBA" id="ARBA00030048"/>
    </source>
</evidence>
<dbReference type="PIRSF" id="PIRSF001563">
    <property type="entry name" value="Folylpolyglu_synth"/>
    <property type="match status" value="1"/>
</dbReference>
<dbReference type="NCBIfam" id="NF008101">
    <property type="entry name" value="PRK10846.1"/>
    <property type="match status" value="1"/>
</dbReference>
<reference evidence="26 27" key="1">
    <citation type="submission" date="2020-08" db="EMBL/GenBank/DDBJ databases">
        <title>Aquariorum lacteus gen. nov., sp. nov., a new member of the family Comamonadaceae, isolated from freshwater aquarium.</title>
        <authorList>
            <person name="Chun S.-J."/>
        </authorList>
    </citation>
    <scope>NUCLEOTIDE SEQUENCE [LARGE SCALE GENOMIC DNA]</scope>
    <source>
        <strain evidence="26 27">SJAQ100</strain>
    </source>
</reference>
<evidence type="ECO:0000256" key="14">
    <source>
        <dbReference type="ARBA" id="ARBA00022842"/>
    </source>
</evidence>
<dbReference type="Gene3D" id="3.40.1190.10">
    <property type="entry name" value="Mur-like, catalytic domain"/>
    <property type="match status" value="1"/>
</dbReference>
<dbReference type="GO" id="GO:0046872">
    <property type="term" value="F:metal ion binding"/>
    <property type="evidence" value="ECO:0007669"/>
    <property type="project" value="UniProtKB-KW"/>
</dbReference>
<feature type="domain" description="Mur ligase C-terminal" evidence="24">
    <location>
        <begin position="302"/>
        <end position="435"/>
    </location>
</feature>
<evidence type="ECO:0000256" key="20">
    <source>
        <dbReference type="ARBA" id="ARBA00047808"/>
    </source>
</evidence>
<comment type="similarity">
    <text evidence="5 23">Belongs to the folylpolyglutamate synthase family.</text>
</comment>
<evidence type="ECO:0000256" key="4">
    <source>
        <dbReference type="ARBA" id="ARBA00005150"/>
    </source>
</evidence>
<organism evidence="26 27">
    <name type="scientific">Aquariibacter albus</name>
    <dbReference type="NCBI Taxonomy" id="2759899"/>
    <lineage>
        <taxon>Bacteria</taxon>
        <taxon>Pseudomonadati</taxon>
        <taxon>Pseudomonadota</taxon>
        <taxon>Betaproteobacteria</taxon>
        <taxon>Burkholderiales</taxon>
        <taxon>Sphaerotilaceae</taxon>
        <taxon>Aquariibacter</taxon>
    </lineage>
</organism>
<evidence type="ECO:0000256" key="2">
    <source>
        <dbReference type="ARBA" id="ARBA00002714"/>
    </source>
</evidence>
<dbReference type="GO" id="GO:0008841">
    <property type="term" value="F:dihydrofolate synthase activity"/>
    <property type="evidence" value="ECO:0007669"/>
    <property type="project" value="UniProtKB-EC"/>
</dbReference>
<keyword evidence="12 23" id="KW-0547">Nucleotide-binding</keyword>
<evidence type="ECO:0000256" key="13">
    <source>
        <dbReference type="ARBA" id="ARBA00022840"/>
    </source>
</evidence>
<keyword evidence="13 23" id="KW-0067">ATP-binding</keyword>
<evidence type="ECO:0000256" key="15">
    <source>
        <dbReference type="ARBA" id="ARBA00022909"/>
    </source>
</evidence>
<dbReference type="AlphaFoldDB" id="A0A839HNC0"/>
<accession>A0A839HNC0</accession>
<evidence type="ECO:0000313" key="26">
    <source>
        <dbReference type="EMBL" id="MBB1160779.1"/>
    </source>
</evidence>
<comment type="function">
    <text evidence="2">Functions in two distinct reactions of the de novo folate biosynthetic pathway. Catalyzes the addition of a glutamate residue to dihydropteroate (7,8-dihydropteroate or H2Pte) to form dihydrofolate (7,8-dihydrofolate monoglutamate or H2Pte-Glu). Also catalyzes successive additions of L-glutamate to tetrahydrofolate or 10-formyltetrahydrofolate or 5,10-methylenetetrahydrofolate, leading to folylpolyglutamate derivatives.</text>
</comment>
<dbReference type="Gene3D" id="3.90.190.20">
    <property type="entry name" value="Mur ligase, C-terminal domain"/>
    <property type="match status" value="1"/>
</dbReference>
<dbReference type="UniPathway" id="UPA00077">
    <property type="reaction ID" value="UER00157"/>
</dbReference>
<dbReference type="RefSeq" id="WP_182661042.1">
    <property type="nucleotide sequence ID" value="NZ_JACIVI010000001.1"/>
</dbReference>
<dbReference type="InterPro" id="IPR001645">
    <property type="entry name" value="Folylpolyglutamate_synth"/>
</dbReference>
<name>A0A839HNC0_9BURK</name>
<sequence>MTDVSPTATETARAELARWLAHAEGLHPRGIDLTLERVRRVYARLDLAPDVPVVTVAGTNGKGSTCAMLEAILGQAGYRTGVYSSPHLVHFEERCRIDGRPVEAAALLPHFAAVEAAREGDPLTYFEFTTLVILRLLAQAGLDALILEVGLGGRLDAVNVVDTDCAILTSIDLDHCEFLGPDREAIGAEKAPIARPGKPMIVGDPLPPASVLTHAASIGADLWLHGRDFRYAGQQGEGGRWQQWSWSGRSQRHHGLAYPALRGANQLLNAAAVLAALEALRSRLPVSAQAVRTGLALVELPGRFQVVPGEPTLVLDVAHNPHAAATLAQNLDQMAYHPSTHAVLGAMKDKDLAAVIAPLLPLVDVWHLCALPTPRAADLDTLQAALDTARATRAQGRVPGPQQPRVERHAAPREALLAALGQTDPADRIVVFGSFFTVGGVLQNGLPRREAPHLGRA</sequence>
<evidence type="ECO:0000256" key="23">
    <source>
        <dbReference type="PIRNR" id="PIRNR001563"/>
    </source>
</evidence>
<evidence type="ECO:0000256" key="22">
    <source>
        <dbReference type="ARBA" id="ARBA00049161"/>
    </source>
</evidence>
<dbReference type="Pfam" id="PF02875">
    <property type="entry name" value="Mur_ligase_C"/>
    <property type="match status" value="1"/>
</dbReference>
<dbReference type="PANTHER" id="PTHR11136:SF0">
    <property type="entry name" value="DIHYDROFOLATE SYNTHETASE-RELATED"/>
    <property type="match status" value="1"/>
</dbReference>
<keyword evidence="27" id="KW-1185">Reference proteome</keyword>
<comment type="cofactor">
    <cofactor evidence="1">
        <name>Mg(2+)</name>
        <dbReference type="ChEBI" id="CHEBI:18420"/>
    </cofactor>
</comment>
<keyword evidence="10 23" id="KW-0436">Ligase</keyword>
<dbReference type="SUPFAM" id="SSF53244">
    <property type="entry name" value="MurD-like peptide ligases, peptide-binding domain"/>
    <property type="match status" value="1"/>
</dbReference>
<evidence type="ECO:0000256" key="11">
    <source>
        <dbReference type="ARBA" id="ARBA00022723"/>
    </source>
</evidence>
<comment type="pathway">
    <text evidence="4">Cofactor biosynthesis; tetrahydrofolylpolyglutamate biosynthesis.</text>
</comment>
<dbReference type="InterPro" id="IPR036565">
    <property type="entry name" value="Mur-like_cat_sf"/>
</dbReference>
<evidence type="ECO:0000256" key="21">
    <source>
        <dbReference type="ARBA" id="ARBA00049035"/>
    </source>
</evidence>
<evidence type="ECO:0000259" key="25">
    <source>
        <dbReference type="Pfam" id="PF08245"/>
    </source>
</evidence>
<comment type="catalytic activity">
    <reaction evidence="21">
        <text>(6R)-5,10-methylenetetrahydrofolyl-(gamma-L-Glu)(n) + L-glutamate + ATP = (6R)-5,10-methylenetetrahydrofolyl-(gamma-L-Glu)(n+1) + ADP + phosphate + H(+)</text>
        <dbReference type="Rhea" id="RHEA:51912"/>
        <dbReference type="Rhea" id="RHEA-COMP:13257"/>
        <dbReference type="Rhea" id="RHEA-COMP:13258"/>
        <dbReference type="ChEBI" id="CHEBI:15378"/>
        <dbReference type="ChEBI" id="CHEBI:29985"/>
        <dbReference type="ChEBI" id="CHEBI:30616"/>
        <dbReference type="ChEBI" id="CHEBI:43474"/>
        <dbReference type="ChEBI" id="CHEBI:136572"/>
        <dbReference type="ChEBI" id="CHEBI:456216"/>
        <dbReference type="EC" id="6.3.2.17"/>
    </reaction>
</comment>
<comment type="pathway">
    <text evidence="3">Cofactor biosynthesis; tetrahydrofolate biosynthesis; 7,8-dihydrofolate from 2-amino-4-hydroxy-6-hydroxymethyl-7,8-dihydropteridine diphosphate and 4-aminobenzoate: step 2/2.</text>
</comment>
<dbReference type="PANTHER" id="PTHR11136">
    <property type="entry name" value="FOLYLPOLYGLUTAMATE SYNTHASE-RELATED"/>
    <property type="match status" value="1"/>
</dbReference>
<dbReference type="GO" id="GO:0005524">
    <property type="term" value="F:ATP binding"/>
    <property type="evidence" value="ECO:0007669"/>
    <property type="project" value="UniProtKB-KW"/>
</dbReference>
<dbReference type="InterPro" id="IPR004101">
    <property type="entry name" value="Mur_ligase_C"/>
</dbReference>
<comment type="catalytic activity">
    <reaction evidence="19">
        <text>(6S)-5,6,7,8-tetrahydrofolyl-(gamma-L-Glu)(n) + L-glutamate + ATP = (6S)-5,6,7,8-tetrahydrofolyl-(gamma-L-Glu)(n+1) + ADP + phosphate + H(+)</text>
        <dbReference type="Rhea" id="RHEA:10580"/>
        <dbReference type="Rhea" id="RHEA-COMP:14738"/>
        <dbReference type="Rhea" id="RHEA-COMP:14740"/>
        <dbReference type="ChEBI" id="CHEBI:15378"/>
        <dbReference type="ChEBI" id="CHEBI:29985"/>
        <dbReference type="ChEBI" id="CHEBI:30616"/>
        <dbReference type="ChEBI" id="CHEBI:43474"/>
        <dbReference type="ChEBI" id="CHEBI:141005"/>
        <dbReference type="ChEBI" id="CHEBI:456216"/>
        <dbReference type="EC" id="6.3.2.17"/>
    </reaction>
</comment>
<comment type="catalytic activity">
    <reaction evidence="22">
        <text>7,8-dihydropteroate + L-glutamate + ATP = 7,8-dihydrofolate + ADP + phosphate + H(+)</text>
        <dbReference type="Rhea" id="RHEA:23584"/>
        <dbReference type="ChEBI" id="CHEBI:15378"/>
        <dbReference type="ChEBI" id="CHEBI:17839"/>
        <dbReference type="ChEBI" id="CHEBI:29985"/>
        <dbReference type="ChEBI" id="CHEBI:30616"/>
        <dbReference type="ChEBI" id="CHEBI:43474"/>
        <dbReference type="ChEBI" id="CHEBI:57451"/>
        <dbReference type="ChEBI" id="CHEBI:456216"/>
        <dbReference type="EC" id="6.3.2.12"/>
    </reaction>
</comment>
<evidence type="ECO:0000256" key="18">
    <source>
        <dbReference type="ARBA" id="ARBA00032510"/>
    </source>
</evidence>
<evidence type="ECO:0000313" key="27">
    <source>
        <dbReference type="Proteomes" id="UP000586093"/>
    </source>
</evidence>
<dbReference type="NCBIfam" id="TIGR01499">
    <property type="entry name" value="folC"/>
    <property type="match status" value="1"/>
</dbReference>
<dbReference type="InterPro" id="IPR013221">
    <property type="entry name" value="Mur_ligase_cen"/>
</dbReference>
<dbReference type="GO" id="GO:0046654">
    <property type="term" value="P:tetrahydrofolate biosynthetic process"/>
    <property type="evidence" value="ECO:0007669"/>
    <property type="project" value="UniProtKB-UniPathway"/>
</dbReference>
<evidence type="ECO:0000256" key="8">
    <source>
        <dbReference type="ARBA" id="ARBA00013025"/>
    </source>
</evidence>
<dbReference type="GO" id="GO:0005737">
    <property type="term" value="C:cytoplasm"/>
    <property type="evidence" value="ECO:0007669"/>
    <property type="project" value="TreeGrafter"/>
</dbReference>
<comment type="catalytic activity">
    <reaction evidence="20">
        <text>10-formyltetrahydrofolyl-(gamma-L-Glu)(n) + L-glutamate + ATP = 10-formyltetrahydrofolyl-(gamma-L-Glu)(n+1) + ADP + phosphate + H(+)</text>
        <dbReference type="Rhea" id="RHEA:51904"/>
        <dbReference type="Rhea" id="RHEA-COMP:13088"/>
        <dbReference type="Rhea" id="RHEA-COMP:14300"/>
        <dbReference type="ChEBI" id="CHEBI:15378"/>
        <dbReference type="ChEBI" id="CHEBI:29985"/>
        <dbReference type="ChEBI" id="CHEBI:30616"/>
        <dbReference type="ChEBI" id="CHEBI:43474"/>
        <dbReference type="ChEBI" id="CHEBI:134413"/>
        <dbReference type="ChEBI" id="CHEBI:456216"/>
        <dbReference type="EC" id="6.3.2.17"/>
    </reaction>
</comment>
<evidence type="ECO:0000256" key="12">
    <source>
        <dbReference type="ARBA" id="ARBA00022741"/>
    </source>
</evidence>
<gene>
    <name evidence="26" type="primary">folC</name>
    <name evidence="26" type="ORF">H4F90_02125</name>
</gene>
<dbReference type="EC" id="6.3.2.12" evidence="7"/>
<evidence type="ECO:0000256" key="5">
    <source>
        <dbReference type="ARBA" id="ARBA00008276"/>
    </source>
</evidence>
<dbReference type="Pfam" id="PF08245">
    <property type="entry name" value="Mur_ligase_M"/>
    <property type="match status" value="1"/>
</dbReference>
<dbReference type="EMBL" id="JACIVI010000001">
    <property type="protein sequence ID" value="MBB1160779.1"/>
    <property type="molecule type" value="Genomic_DNA"/>
</dbReference>
<keyword evidence="14" id="KW-0460">Magnesium</keyword>
<comment type="subunit">
    <text evidence="6">Monomer.</text>
</comment>
<evidence type="ECO:0000256" key="3">
    <source>
        <dbReference type="ARBA" id="ARBA00004799"/>
    </source>
</evidence>
<evidence type="ECO:0000256" key="1">
    <source>
        <dbReference type="ARBA" id="ARBA00001946"/>
    </source>
</evidence>
<evidence type="ECO:0000259" key="24">
    <source>
        <dbReference type="Pfam" id="PF02875"/>
    </source>
</evidence>
<dbReference type="Proteomes" id="UP000586093">
    <property type="component" value="Unassembled WGS sequence"/>
</dbReference>
<keyword evidence="11" id="KW-0479">Metal-binding</keyword>
<protein>
    <recommendedName>
        <fullName evidence="9">Dihydrofolate synthase/folylpolyglutamate synthase</fullName>
        <ecNumber evidence="7">6.3.2.12</ecNumber>
        <ecNumber evidence="8">6.3.2.17</ecNumber>
    </recommendedName>
    <alternativeName>
        <fullName evidence="18">Folylpoly-gamma-glutamate synthetase-dihydrofolate synthetase</fullName>
    </alternativeName>
    <alternativeName>
        <fullName evidence="16">Folylpolyglutamate synthetase</fullName>
    </alternativeName>
    <alternativeName>
        <fullName evidence="17">Tetrahydrofolylpolyglutamate synthase</fullName>
    </alternativeName>
</protein>
<dbReference type="InterPro" id="IPR036615">
    <property type="entry name" value="Mur_ligase_C_dom_sf"/>
</dbReference>
<feature type="domain" description="Mur ligase central" evidence="25">
    <location>
        <begin position="56"/>
        <end position="193"/>
    </location>
</feature>
<evidence type="ECO:0000256" key="6">
    <source>
        <dbReference type="ARBA" id="ARBA00011245"/>
    </source>
</evidence>
<dbReference type="FunFam" id="3.40.1190.10:FF:000004">
    <property type="entry name" value="Dihydrofolate synthase/folylpolyglutamate synthase"/>
    <property type="match status" value="1"/>
</dbReference>
<dbReference type="SUPFAM" id="SSF53623">
    <property type="entry name" value="MurD-like peptide ligases, catalytic domain"/>
    <property type="match status" value="1"/>
</dbReference>
<dbReference type="GO" id="GO:0046656">
    <property type="term" value="P:folic acid biosynthetic process"/>
    <property type="evidence" value="ECO:0007669"/>
    <property type="project" value="UniProtKB-KW"/>
</dbReference>
<dbReference type="EC" id="6.3.2.17" evidence="8"/>
<evidence type="ECO:0000256" key="9">
    <source>
        <dbReference type="ARBA" id="ARBA00019357"/>
    </source>
</evidence>
<keyword evidence="15" id="KW-0289">Folate biosynthesis</keyword>
<proteinExistence type="inferred from homology"/>
<evidence type="ECO:0000256" key="10">
    <source>
        <dbReference type="ARBA" id="ARBA00022598"/>
    </source>
</evidence>